<keyword evidence="2" id="KW-1185">Reference proteome</keyword>
<sequence length="149" mass="16847">TSLLPSSSGELFASHCYPQPSHDAFRLCTDFIRALLALDEVSDVQDSDGTREMIHLFVQALRNDPDCNDGSPLTKMLIGFRKIATPNCQRRFYQESVTYIQKEAEYHESGKVVDMEYYHEVRRGSSACFALFGPVLFGIDLPNEVVEHP</sequence>
<dbReference type="Gene3D" id="1.10.600.10">
    <property type="entry name" value="Farnesyl Diphosphate Synthase"/>
    <property type="match status" value="1"/>
</dbReference>
<evidence type="ECO:0000313" key="1">
    <source>
        <dbReference type="EMBL" id="KAF9783719.1"/>
    </source>
</evidence>
<dbReference type="EMBL" id="WIUZ02000009">
    <property type="protein sequence ID" value="KAF9783719.1"/>
    <property type="molecule type" value="Genomic_DNA"/>
</dbReference>
<dbReference type="Pfam" id="PF19086">
    <property type="entry name" value="Terpene_syn_C_2"/>
    <property type="match status" value="1"/>
</dbReference>
<dbReference type="SUPFAM" id="SSF48576">
    <property type="entry name" value="Terpenoid synthases"/>
    <property type="match status" value="1"/>
</dbReference>
<dbReference type="InterPro" id="IPR008949">
    <property type="entry name" value="Isoprenoid_synthase_dom_sf"/>
</dbReference>
<dbReference type="AlphaFoldDB" id="A0A9P6L612"/>
<dbReference type="Proteomes" id="UP000736335">
    <property type="component" value="Unassembled WGS sequence"/>
</dbReference>
<evidence type="ECO:0000313" key="2">
    <source>
        <dbReference type="Proteomes" id="UP000736335"/>
    </source>
</evidence>
<organism evidence="1 2">
    <name type="scientific">Thelephora terrestris</name>
    <dbReference type="NCBI Taxonomy" id="56493"/>
    <lineage>
        <taxon>Eukaryota</taxon>
        <taxon>Fungi</taxon>
        <taxon>Dikarya</taxon>
        <taxon>Basidiomycota</taxon>
        <taxon>Agaricomycotina</taxon>
        <taxon>Agaricomycetes</taxon>
        <taxon>Thelephorales</taxon>
        <taxon>Thelephoraceae</taxon>
        <taxon>Thelephora</taxon>
    </lineage>
</organism>
<proteinExistence type="predicted"/>
<name>A0A9P6L612_9AGAM</name>
<reference evidence="1" key="1">
    <citation type="journal article" date="2020" name="Nat. Commun.">
        <title>Large-scale genome sequencing of mycorrhizal fungi provides insights into the early evolution of symbiotic traits.</title>
        <authorList>
            <person name="Miyauchi S."/>
            <person name="Kiss E."/>
            <person name="Kuo A."/>
            <person name="Drula E."/>
            <person name="Kohler A."/>
            <person name="Sanchez-Garcia M."/>
            <person name="Morin E."/>
            <person name="Andreopoulos B."/>
            <person name="Barry K.W."/>
            <person name="Bonito G."/>
            <person name="Buee M."/>
            <person name="Carver A."/>
            <person name="Chen C."/>
            <person name="Cichocki N."/>
            <person name="Clum A."/>
            <person name="Culley D."/>
            <person name="Crous P.W."/>
            <person name="Fauchery L."/>
            <person name="Girlanda M."/>
            <person name="Hayes R.D."/>
            <person name="Keri Z."/>
            <person name="LaButti K."/>
            <person name="Lipzen A."/>
            <person name="Lombard V."/>
            <person name="Magnuson J."/>
            <person name="Maillard F."/>
            <person name="Murat C."/>
            <person name="Nolan M."/>
            <person name="Ohm R.A."/>
            <person name="Pangilinan J."/>
            <person name="Pereira M.F."/>
            <person name="Perotto S."/>
            <person name="Peter M."/>
            <person name="Pfister S."/>
            <person name="Riley R."/>
            <person name="Sitrit Y."/>
            <person name="Stielow J.B."/>
            <person name="Szollosi G."/>
            <person name="Zifcakova L."/>
            <person name="Stursova M."/>
            <person name="Spatafora J.W."/>
            <person name="Tedersoo L."/>
            <person name="Vaario L.M."/>
            <person name="Yamada A."/>
            <person name="Yan M."/>
            <person name="Wang P."/>
            <person name="Xu J."/>
            <person name="Bruns T."/>
            <person name="Baldrian P."/>
            <person name="Vilgalys R."/>
            <person name="Dunand C."/>
            <person name="Henrissat B."/>
            <person name="Grigoriev I.V."/>
            <person name="Hibbett D."/>
            <person name="Nagy L.G."/>
            <person name="Martin F.M."/>
        </authorList>
    </citation>
    <scope>NUCLEOTIDE SEQUENCE</scope>
    <source>
        <strain evidence="1">UH-Tt-Lm1</strain>
    </source>
</reference>
<gene>
    <name evidence="1" type="ORF">BJ322DRAFT_980721</name>
</gene>
<dbReference type="OrthoDB" id="2861623at2759"/>
<feature type="non-terminal residue" evidence="1">
    <location>
        <position position="1"/>
    </location>
</feature>
<comment type="caution">
    <text evidence="1">The sequence shown here is derived from an EMBL/GenBank/DDBJ whole genome shotgun (WGS) entry which is preliminary data.</text>
</comment>
<protein>
    <submittedName>
        <fullName evidence="1">Uncharacterized protein</fullName>
    </submittedName>
</protein>
<feature type="non-terminal residue" evidence="1">
    <location>
        <position position="149"/>
    </location>
</feature>
<accession>A0A9P6L612</accession>
<reference evidence="1" key="2">
    <citation type="submission" date="2020-11" db="EMBL/GenBank/DDBJ databases">
        <authorList>
            <consortium name="DOE Joint Genome Institute"/>
            <person name="Kuo A."/>
            <person name="Miyauchi S."/>
            <person name="Kiss E."/>
            <person name="Drula E."/>
            <person name="Kohler A."/>
            <person name="Sanchez-Garcia M."/>
            <person name="Andreopoulos B."/>
            <person name="Barry K.W."/>
            <person name="Bonito G."/>
            <person name="Buee M."/>
            <person name="Carver A."/>
            <person name="Chen C."/>
            <person name="Cichocki N."/>
            <person name="Clum A."/>
            <person name="Culley D."/>
            <person name="Crous P.W."/>
            <person name="Fauchery L."/>
            <person name="Girlanda M."/>
            <person name="Hayes R."/>
            <person name="Keri Z."/>
            <person name="Labutti K."/>
            <person name="Lipzen A."/>
            <person name="Lombard V."/>
            <person name="Magnuson J."/>
            <person name="Maillard F."/>
            <person name="Morin E."/>
            <person name="Murat C."/>
            <person name="Nolan M."/>
            <person name="Ohm R."/>
            <person name="Pangilinan J."/>
            <person name="Pereira M."/>
            <person name="Perotto S."/>
            <person name="Peter M."/>
            <person name="Riley R."/>
            <person name="Sitrit Y."/>
            <person name="Stielow B."/>
            <person name="Szollosi G."/>
            <person name="Zifcakova L."/>
            <person name="Stursova M."/>
            <person name="Spatafora J.W."/>
            <person name="Tedersoo L."/>
            <person name="Vaario L.-M."/>
            <person name="Yamada A."/>
            <person name="Yan M."/>
            <person name="Wang P."/>
            <person name="Xu J."/>
            <person name="Bruns T."/>
            <person name="Baldrian P."/>
            <person name="Vilgalys R."/>
            <person name="Henrissat B."/>
            <person name="Grigoriev I.V."/>
            <person name="Hibbett D."/>
            <person name="Nagy L.G."/>
            <person name="Martin F.M."/>
        </authorList>
    </citation>
    <scope>NUCLEOTIDE SEQUENCE</scope>
    <source>
        <strain evidence="1">UH-Tt-Lm1</strain>
    </source>
</reference>